<dbReference type="InterPro" id="IPR018392">
    <property type="entry name" value="LysM"/>
</dbReference>
<dbReference type="InterPro" id="IPR036779">
    <property type="entry name" value="LysM_dom_sf"/>
</dbReference>
<name>A0ABW0EQI0_9PSEU</name>
<keyword evidence="2" id="KW-0472">Membrane</keyword>
<comment type="caution">
    <text evidence="4">The sequence shown here is derived from an EMBL/GenBank/DDBJ whole genome shotgun (WGS) entry which is preliminary data.</text>
</comment>
<dbReference type="Pfam" id="PF01476">
    <property type="entry name" value="LysM"/>
    <property type="match status" value="1"/>
</dbReference>
<dbReference type="EMBL" id="JBHSKF010000004">
    <property type="protein sequence ID" value="MFC5287735.1"/>
    <property type="molecule type" value="Genomic_DNA"/>
</dbReference>
<evidence type="ECO:0000313" key="5">
    <source>
        <dbReference type="Proteomes" id="UP001596157"/>
    </source>
</evidence>
<keyword evidence="2" id="KW-0812">Transmembrane</keyword>
<reference evidence="5" key="1">
    <citation type="journal article" date="2019" name="Int. J. Syst. Evol. Microbiol.">
        <title>The Global Catalogue of Microorganisms (GCM) 10K type strain sequencing project: providing services to taxonomists for standard genome sequencing and annotation.</title>
        <authorList>
            <consortium name="The Broad Institute Genomics Platform"/>
            <consortium name="The Broad Institute Genome Sequencing Center for Infectious Disease"/>
            <person name="Wu L."/>
            <person name="Ma J."/>
        </authorList>
    </citation>
    <scope>NUCLEOTIDE SEQUENCE [LARGE SCALE GENOMIC DNA]</scope>
    <source>
        <strain evidence="5">CCUG 59778</strain>
    </source>
</reference>
<keyword evidence="2" id="KW-1133">Transmembrane helix</keyword>
<organism evidence="4 5">
    <name type="scientific">Actinokineospora guangxiensis</name>
    <dbReference type="NCBI Taxonomy" id="1490288"/>
    <lineage>
        <taxon>Bacteria</taxon>
        <taxon>Bacillati</taxon>
        <taxon>Actinomycetota</taxon>
        <taxon>Actinomycetes</taxon>
        <taxon>Pseudonocardiales</taxon>
        <taxon>Pseudonocardiaceae</taxon>
        <taxon>Actinokineospora</taxon>
    </lineage>
</organism>
<feature type="region of interest" description="Disordered" evidence="1">
    <location>
        <begin position="1"/>
        <end position="41"/>
    </location>
</feature>
<feature type="compositionally biased region" description="Polar residues" evidence="1">
    <location>
        <begin position="1"/>
        <end position="10"/>
    </location>
</feature>
<proteinExistence type="predicted"/>
<evidence type="ECO:0000256" key="1">
    <source>
        <dbReference type="SAM" id="MobiDB-lite"/>
    </source>
</evidence>
<dbReference type="Gene3D" id="3.10.350.10">
    <property type="entry name" value="LysM domain"/>
    <property type="match status" value="1"/>
</dbReference>
<dbReference type="RefSeq" id="WP_378246968.1">
    <property type="nucleotide sequence ID" value="NZ_JBHSKF010000004.1"/>
</dbReference>
<feature type="compositionally biased region" description="Low complexity" evidence="1">
    <location>
        <begin position="18"/>
        <end position="30"/>
    </location>
</feature>
<gene>
    <name evidence="4" type="ORF">ACFPM7_11800</name>
</gene>
<feature type="transmembrane region" description="Helical" evidence="2">
    <location>
        <begin position="60"/>
        <end position="81"/>
    </location>
</feature>
<dbReference type="Proteomes" id="UP001596157">
    <property type="component" value="Unassembled WGS sequence"/>
</dbReference>
<feature type="domain" description="LysM" evidence="3">
    <location>
        <begin position="98"/>
        <end position="144"/>
    </location>
</feature>
<protein>
    <submittedName>
        <fullName evidence="4">LysM peptidoglycan-binding domain-containing protein</fullName>
    </submittedName>
</protein>
<accession>A0ABW0EQI0</accession>
<evidence type="ECO:0000259" key="3">
    <source>
        <dbReference type="Pfam" id="PF01476"/>
    </source>
</evidence>
<sequence length="148" mass="15037">MAAMLTTGSPARSDAPARHVAPARRVGLGRPRPPTRRRPVGAPRVVAAPDCGPRRSSMPVALLVAVALTVAALVYGFGAFAGSMAESTVPETTAVARVGVGESLSDVAVRMAPGSDVSAVVERIIELNGLSETVVYAGQPLTVPSARG</sequence>
<evidence type="ECO:0000313" key="4">
    <source>
        <dbReference type="EMBL" id="MFC5287735.1"/>
    </source>
</evidence>
<keyword evidence="5" id="KW-1185">Reference proteome</keyword>
<evidence type="ECO:0000256" key="2">
    <source>
        <dbReference type="SAM" id="Phobius"/>
    </source>
</evidence>